<reference evidence="1" key="1">
    <citation type="submission" date="2018-04" db="EMBL/GenBank/DDBJ databases">
        <title>Transcriptome of Schizaphis graminum biotype I.</title>
        <authorList>
            <person name="Scully E.D."/>
            <person name="Geib S.M."/>
            <person name="Palmer N.A."/>
            <person name="Koch K."/>
            <person name="Bradshaw J."/>
            <person name="Heng-Moss T."/>
            <person name="Sarath G."/>
        </authorList>
    </citation>
    <scope>NUCLEOTIDE SEQUENCE</scope>
</reference>
<dbReference type="AlphaFoldDB" id="A0A2S2NNT1"/>
<protein>
    <submittedName>
        <fullName evidence="1">Uncharacterized protein</fullName>
    </submittedName>
</protein>
<sequence>MFRSPSPRSHVPLCPSQGLFLAFIFFLGRQNRLDHADELQAISFELFDDSPSGLSVFWQVMWQGTTQYFLNVARVRGSPHNLSHSNAVVNPSQAGKNRVLNSVVGVDAVYAIAVFRPIKPLQVAPEAPVTRKHLRQSESQG</sequence>
<accession>A0A2S2NNT1</accession>
<organism evidence="1">
    <name type="scientific">Schizaphis graminum</name>
    <name type="common">Green bug aphid</name>
    <dbReference type="NCBI Taxonomy" id="13262"/>
    <lineage>
        <taxon>Eukaryota</taxon>
        <taxon>Metazoa</taxon>
        <taxon>Ecdysozoa</taxon>
        <taxon>Arthropoda</taxon>
        <taxon>Hexapoda</taxon>
        <taxon>Insecta</taxon>
        <taxon>Pterygota</taxon>
        <taxon>Neoptera</taxon>
        <taxon>Paraneoptera</taxon>
        <taxon>Hemiptera</taxon>
        <taxon>Sternorrhyncha</taxon>
        <taxon>Aphidomorpha</taxon>
        <taxon>Aphidoidea</taxon>
        <taxon>Aphididae</taxon>
        <taxon>Aphidini</taxon>
        <taxon>Schizaphis</taxon>
    </lineage>
</organism>
<evidence type="ECO:0000313" key="1">
    <source>
        <dbReference type="EMBL" id="MBY18843.1"/>
    </source>
</evidence>
<dbReference type="EMBL" id="GGMR01006224">
    <property type="protein sequence ID" value="MBY18843.1"/>
    <property type="molecule type" value="Transcribed_RNA"/>
</dbReference>
<proteinExistence type="predicted"/>
<gene>
    <name evidence="1" type="ORF">g.32831</name>
</gene>
<name>A0A2S2NNT1_SCHGA</name>